<comment type="similarity">
    <text evidence="1">Belongs to the transferase hexapeptide repeat family.</text>
</comment>
<organism evidence="4 5">
    <name type="scientific">Dyella halodurans</name>
    <dbReference type="NCBI Taxonomy" id="1920171"/>
    <lineage>
        <taxon>Bacteria</taxon>
        <taxon>Pseudomonadati</taxon>
        <taxon>Pseudomonadota</taxon>
        <taxon>Gammaproteobacteria</taxon>
        <taxon>Lysobacterales</taxon>
        <taxon>Rhodanobacteraceae</taxon>
        <taxon>Dyella</taxon>
    </lineage>
</organism>
<keyword evidence="5" id="KW-1185">Reference proteome</keyword>
<gene>
    <name evidence="4" type="ORF">ACFO5W_17685</name>
</gene>
<dbReference type="GO" id="GO:0016746">
    <property type="term" value="F:acyltransferase activity"/>
    <property type="evidence" value="ECO:0007669"/>
    <property type="project" value="UniProtKB-KW"/>
</dbReference>
<dbReference type="CDD" id="cd04647">
    <property type="entry name" value="LbH_MAT_like"/>
    <property type="match status" value="1"/>
</dbReference>
<dbReference type="Gene3D" id="2.160.10.10">
    <property type="entry name" value="Hexapeptide repeat proteins"/>
    <property type="match status" value="1"/>
</dbReference>
<evidence type="ECO:0000313" key="4">
    <source>
        <dbReference type="EMBL" id="MFC4528479.1"/>
    </source>
</evidence>
<dbReference type="EMBL" id="JBHSGA010000020">
    <property type="protein sequence ID" value="MFC4528479.1"/>
    <property type="molecule type" value="Genomic_DNA"/>
</dbReference>
<dbReference type="PANTHER" id="PTHR23416:SF23">
    <property type="entry name" value="ACETYLTRANSFERASE C18B11.09C-RELATED"/>
    <property type="match status" value="1"/>
</dbReference>
<evidence type="ECO:0000256" key="3">
    <source>
        <dbReference type="ARBA" id="ARBA00022737"/>
    </source>
</evidence>
<dbReference type="InterPro" id="IPR011004">
    <property type="entry name" value="Trimer_LpxA-like_sf"/>
</dbReference>
<evidence type="ECO:0000256" key="1">
    <source>
        <dbReference type="ARBA" id="ARBA00007274"/>
    </source>
</evidence>
<keyword evidence="4" id="KW-0012">Acyltransferase</keyword>
<protein>
    <submittedName>
        <fullName evidence="4">Acyltransferase</fullName>
    </submittedName>
</protein>
<dbReference type="SUPFAM" id="SSF51161">
    <property type="entry name" value="Trimeric LpxA-like enzymes"/>
    <property type="match status" value="1"/>
</dbReference>
<dbReference type="Proteomes" id="UP001595961">
    <property type="component" value="Unassembled WGS sequence"/>
</dbReference>
<proteinExistence type="inferred from homology"/>
<dbReference type="InterPro" id="IPR051159">
    <property type="entry name" value="Hexapeptide_acetyltransf"/>
</dbReference>
<accession>A0ABV9C5Z8</accession>
<dbReference type="RefSeq" id="WP_266148191.1">
    <property type="nucleotide sequence ID" value="NZ_CP064028.1"/>
</dbReference>
<keyword evidence="2" id="KW-0808">Transferase</keyword>
<evidence type="ECO:0000256" key="2">
    <source>
        <dbReference type="ARBA" id="ARBA00022679"/>
    </source>
</evidence>
<evidence type="ECO:0000313" key="5">
    <source>
        <dbReference type="Proteomes" id="UP001595961"/>
    </source>
</evidence>
<reference evidence="5" key="1">
    <citation type="journal article" date="2019" name="Int. J. Syst. Evol. Microbiol.">
        <title>The Global Catalogue of Microorganisms (GCM) 10K type strain sequencing project: providing services to taxonomists for standard genome sequencing and annotation.</title>
        <authorList>
            <consortium name="The Broad Institute Genomics Platform"/>
            <consortium name="The Broad Institute Genome Sequencing Center for Infectious Disease"/>
            <person name="Wu L."/>
            <person name="Ma J."/>
        </authorList>
    </citation>
    <scope>NUCLEOTIDE SEQUENCE [LARGE SCALE GENOMIC DNA]</scope>
    <source>
        <strain evidence="5">CCM 4481</strain>
    </source>
</reference>
<sequence length="173" mass="18756">MLEKLRHAVFLVIEKLLRWCISPKLRAALLRMFGASVGRNVRVAECQFINLRMGFSNLRLDDDVYVGPGCLIDLEGAVLLGKGVTLSPRVQIITHDDPGAYHKSPLLATFPKKAYTTQVGTYSWIGVGSTVISGATIGDFVVVGAMTLVKADLSSKGVYVGVPARRIRSVDVP</sequence>
<dbReference type="PROSITE" id="PS00101">
    <property type="entry name" value="HEXAPEP_TRANSFERASES"/>
    <property type="match status" value="1"/>
</dbReference>
<keyword evidence="3" id="KW-0677">Repeat</keyword>
<name>A0ABV9C5Z8_9GAMM</name>
<comment type="caution">
    <text evidence="4">The sequence shown here is derived from an EMBL/GenBank/DDBJ whole genome shotgun (WGS) entry which is preliminary data.</text>
</comment>
<dbReference type="InterPro" id="IPR018357">
    <property type="entry name" value="Hexapep_transf_CS"/>
</dbReference>
<dbReference type="PANTHER" id="PTHR23416">
    <property type="entry name" value="SIALIC ACID SYNTHASE-RELATED"/>
    <property type="match status" value="1"/>
</dbReference>